<feature type="compositionally biased region" description="Basic residues" evidence="1">
    <location>
        <begin position="21"/>
        <end position="36"/>
    </location>
</feature>
<sequence length="42" mass="5061">MHHVQRPSEIRRHRPADRLRAGRRAGRLPHPRRPVPRRPGDR</sequence>
<protein>
    <submittedName>
        <fullName evidence="2">Uncharacterized protein</fullName>
    </submittedName>
</protein>
<evidence type="ECO:0000313" key="3">
    <source>
        <dbReference type="Proteomes" id="UP000007842"/>
    </source>
</evidence>
<dbReference type="HOGENOM" id="CLU_3258286_0_0_11"/>
<name>G8WYB2_STREN</name>
<accession>G8WYB2</accession>
<keyword evidence="3" id="KW-1185">Reference proteome</keyword>
<reference evidence="3" key="1">
    <citation type="submission" date="2011-12" db="EMBL/GenBank/DDBJ databases">
        <title>Complete genome sequence of Streptomyces cattleya strain DSM 46488.</title>
        <authorList>
            <person name="Ou H.-Y."/>
            <person name="Li P."/>
            <person name="Zhao C."/>
            <person name="O'Hagan D."/>
            <person name="Deng Z."/>
        </authorList>
    </citation>
    <scope>NUCLEOTIDE SEQUENCE [LARGE SCALE GENOMIC DNA]</scope>
    <source>
        <strain evidence="3">ATCC 35852 / DSM 46488 / JCM 4925 / NBRC 14057 / NRRL 8057</strain>
    </source>
</reference>
<dbReference type="STRING" id="1003195.SCATT_55150"/>
<dbReference type="AlphaFoldDB" id="G8WYB2"/>
<dbReference type="Proteomes" id="UP000007842">
    <property type="component" value="Chromosome"/>
</dbReference>
<feature type="compositionally biased region" description="Basic and acidic residues" evidence="1">
    <location>
        <begin position="1"/>
        <end position="20"/>
    </location>
</feature>
<evidence type="ECO:0000256" key="1">
    <source>
        <dbReference type="SAM" id="MobiDB-lite"/>
    </source>
</evidence>
<dbReference type="KEGG" id="scy:SCATT_55150"/>
<feature type="region of interest" description="Disordered" evidence="1">
    <location>
        <begin position="1"/>
        <end position="42"/>
    </location>
</feature>
<gene>
    <name evidence="2" type="ordered locus">SCATT_55150</name>
</gene>
<dbReference type="EMBL" id="CP003219">
    <property type="protein sequence ID" value="AEW97886.1"/>
    <property type="molecule type" value="Genomic_DNA"/>
</dbReference>
<dbReference type="PATRIC" id="fig|1003195.29.peg.5494"/>
<organism evidence="2 3">
    <name type="scientific">Streptantibioticus cattleyicolor (strain ATCC 35852 / DSM 46488 / JCM 4925 / NBRC 14057 / NRRL 8057)</name>
    <name type="common">Streptomyces cattleya</name>
    <dbReference type="NCBI Taxonomy" id="1003195"/>
    <lineage>
        <taxon>Bacteria</taxon>
        <taxon>Bacillati</taxon>
        <taxon>Actinomycetota</taxon>
        <taxon>Actinomycetes</taxon>
        <taxon>Kitasatosporales</taxon>
        <taxon>Streptomycetaceae</taxon>
        <taxon>Streptantibioticus</taxon>
    </lineage>
</organism>
<evidence type="ECO:0000313" key="2">
    <source>
        <dbReference type="EMBL" id="AEW97886.1"/>
    </source>
</evidence>
<proteinExistence type="predicted"/>